<gene>
    <name evidence="2" type="ORF">FRZ67_19060</name>
</gene>
<dbReference type="GO" id="GO:0005829">
    <property type="term" value="C:cytosol"/>
    <property type="evidence" value="ECO:0007669"/>
    <property type="project" value="TreeGrafter"/>
</dbReference>
<feature type="domain" description="Cyclic nucleotide-binding" evidence="1">
    <location>
        <begin position="54"/>
        <end position="139"/>
    </location>
</feature>
<evidence type="ECO:0000313" key="2">
    <source>
        <dbReference type="EMBL" id="QEC69303.1"/>
    </source>
</evidence>
<dbReference type="GO" id="GO:0003700">
    <property type="term" value="F:DNA-binding transcription factor activity"/>
    <property type="evidence" value="ECO:0007669"/>
    <property type="project" value="TreeGrafter"/>
</dbReference>
<dbReference type="Pfam" id="PF00027">
    <property type="entry name" value="cNMP_binding"/>
    <property type="match status" value="1"/>
</dbReference>
<sequence length="212" mass="25430">MRELKINVSIAGVRLRLFYNLKLSTMENLFTYLKSIHPLSAALQQHLSTVLKIKELSRKEYLLKRGRINKEICFIEKGLLRCFYLKKDKEVCSWFMKEGDVIISVESFFRQQVSNESIQALENCTLYYLTYSELQYIFHHYPEFNFVGRVLTEQYYTLSEQRLYSIRMQRASERYDYLLNNFPEIIQRVPSKYIASYLSITEETLSRIRSHH</sequence>
<dbReference type="InterPro" id="IPR018490">
    <property type="entry name" value="cNMP-bd_dom_sf"/>
</dbReference>
<dbReference type="Gene3D" id="2.60.120.10">
    <property type="entry name" value="Jelly Rolls"/>
    <property type="match status" value="1"/>
</dbReference>
<accession>A0A5B8VE54</accession>
<dbReference type="InterPro" id="IPR050397">
    <property type="entry name" value="Env_Response_Regulators"/>
</dbReference>
<protein>
    <submittedName>
        <fullName evidence="2">Crp/Fnr family transcriptional regulator</fullName>
    </submittedName>
</protein>
<dbReference type="PANTHER" id="PTHR24567">
    <property type="entry name" value="CRP FAMILY TRANSCRIPTIONAL REGULATORY PROTEIN"/>
    <property type="match status" value="1"/>
</dbReference>
<dbReference type="CDD" id="cd00038">
    <property type="entry name" value="CAP_ED"/>
    <property type="match status" value="1"/>
</dbReference>
<name>A0A5B8VE54_9BACT</name>
<reference evidence="2 3" key="1">
    <citation type="journal article" date="2016" name="Int. J. Syst. Evol. Microbiol.">
        <title>Panacibacter ginsenosidivorans gen. nov., sp. nov., with ginsenoside converting activity isolated from soil of a ginseng field.</title>
        <authorList>
            <person name="Siddiqi M.Z."/>
            <person name="Muhammad Shafi S."/>
            <person name="Choi K.D."/>
            <person name="Im W.T."/>
        </authorList>
    </citation>
    <scope>NUCLEOTIDE SEQUENCE [LARGE SCALE GENOMIC DNA]</scope>
    <source>
        <strain evidence="2 3">Gsoil1550</strain>
    </source>
</reference>
<evidence type="ECO:0000259" key="1">
    <source>
        <dbReference type="Pfam" id="PF00027"/>
    </source>
</evidence>
<dbReference type="EMBL" id="CP042435">
    <property type="protein sequence ID" value="QEC69303.1"/>
    <property type="molecule type" value="Genomic_DNA"/>
</dbReference>
<dbReference type="PANTHER" id="PTHR24567:SF76">
    <property type="entry name" value="CYCLIC NUCLEOTIDE-BINDING DOMAIN PROTEIN"/>
    <property type="match status" value="1"/>
</dbReference>
<dbReference type="Proteomes" id="UP000321533">
    <property type="component" value="Chromosome"/>
</dbReference>
<dbReference type="InterPro" id="IPR014710">
    <property type="entry name" value="RmlC-like_jellyroll"/>
</dbReference>
<proteinExistence type="predicted"/>
<dbReference type="KEGG" id="pgin:FRZ67_19060"/>
<organism evidence="2 3">
    <name type="scientific">Panacibacter ginsenosidivorans</name>
    <dbReference type="NCBI Taxonomy" id="1813871"/>
    <lineage>
        <taxon>Bacteria</taxon>
        <taxon>Pseudomonadati</taxon>
        <taxon>Bacteroidota</taxon>
        <taxon>Chitinophagia</taxon>
        <taxon>Chitinophagales</taxon>
        <taxon>Chitinophagaceae</taxon>
        <taxon>Panacibacter</taxon>
    </lineage>
</organism>
<dbReference type="AlphaFoldDB" id="A0A5B8VE54"/>
<dbReference type="InterPro" id="IPR000595">
    <property type="entry name" value="cNMP-bd_dom"/>
</dbReference>
<dbReference type="SUPFAM" id="SSF51206">
    <property type="entry name" value="cAMP-binding domain-like"/>
    <property type="match status" value="1"/>
</dbReference>
<keyword evidence="3" id="KW-1185">Reference proteome</keyword>
<evidence type="ECO:0000313" key="3">
    <source>
        <dbReference type="Proteomes" id="UP000321533"/>
    </source>
</evidence>